<keyword evidence="1" id="KW-0472">Membrane</keyword>
<sequence>MFDEFIFLISAMFPYALSLVCSTITVVLAREYLRMKVVRINEDLFRPHHQPFFFNQPRMLVCFGQPAESRSYATVYRHHLINATRSSGVSNSLDL</sequence>
<organism evidence="2 3">
    <name type="scientific">Crepidotus variabilis</name>
    <dbReference type="NCBI Taxonomy" id="179855"/>
    <lineage>
        <taxon>Eukaryota</taxon>
        <taxon>Fungi</taxon>
        <taxon>Dikarya</taxon>
        <taxon>Basidiomycota</taxon>
        <taxon>Agaricomycotina</taxon>
        <taxon>Agaricomycetes</taxon>
        <taxon>Agaricomycetidae</taxon>
        <taxon>Agaricales</taxon>
        <taxon>Agaricineae</taxon>
        <taxon>Crepidotaceae</taxon>
        <taxon>Crepidotus</taxon>
    </lineage>
</organism>
<comment type="caution">
    <text evidence="2">The sequence shown here is derived from an EMBL/GenBank/DDBJ whole genome shotgun (WGS) entry which is preliminary data.</text>
</comment>
<dbReference type="Proteomes" id="UP000807306">
    <property type="component" value="Unassembled WGS sequence"/>
</dbReference>
<gene>
    <name evidence="2" type="ORF">CPB83DRAFT_142011</name>
</gene>
<dbReference type="AlphaFoldDB" id="A0A9P6EJG7"/>
<protein>
    <submittedName>
        <fullName evidence="2">Uncharacterized protein</fullName>
    </submittedName>
</protein>
<proteinExistence type="predicted"/>
<reference evidence="2" key="1">
    <citation type="submission" date="2020-11" db="EMBL/GenBank/DDBJ databases">
        <authorList>
            <consortium name="DOE Joint Genome Institute"/>
            <person name="Ahrendt S."/>
            <person name="Riley R."/>
            <person name="Andreopoulos W."/>
            <person name="Labutti K."/>
            <person name="Pangilinan J."/>
            <person name="Ruiz-Duenas F.J."/>
            <person name="Barrasa J.M."/>
            <person name="Sanchez-Garcia M."/>
            <person name="Camarero S."/>
            <person name="Miyauchi S."/>
            <person name="Serrano A."/>
            <person name="Linde D."/>
            <person name="Babiker R."/>
            <person name="Drula E."/>
            <person name="Ayuso-Fernandez I."/>
            <person name="Pacheco R."/>
            <person name="Padilla G."/>
            <person name="Ferreira P."/>
            <person name="Barriuso J."/>
            <person name="Kellner H."/>
            <person name="Castanera R."/>
            <person name="Alfaro M."/>
            <person name="Ramirez L."/>
            <person name="Pisabarro A.G."/>
            <person name="Kuo A."/>
            <person name="Tritt A."/>
            <person name="Lipzen A."/>
            <person name="He G."/>
            <person name="Yan M."/>
            <person name="Ng V."/>
            <person name="Cullen D."/>
            <person name="Martin F."/>
            <person name="Rosso M.-N."/>
            <person name="Henrissat B."/>
            <person name="Hibbett D."/>
            <person name="Martinez A.T."/>
            <person name="Grigoriev I.V."/>
        </authorList>
    </citation>
    <scope>NUCLEOTIDE SEQUENCE</scope>
    <source>
        <strain evidence="2">CBS 506.95</strain>
    </source>
</reference>
<evidence type="ECO:0000313" key="2">
    <source>
        <dbReference type="EMBL" id="KAF9530843.1"/>
    </source>
</evidence>
<keyword evidence="1" id="KW-1133">Transmembrane helix</keyword>
<name>A0A9P6EJG7_9AGAR</name>
<feature type="transmembrane region" description="Helical" evidence="1">
    <location>
        <begin position="6"/>
        <end position="29"/>
    </location>
</feature>
<dbReference type="EMBL" id="MU157837">
    <property type="protein sequence ID" value="KAF9530843.1"/>
    <property type="molecule type" value="Genomic_DNA"/>
</dbReference>
<evidence type="ECO:0000313" key="3">
    <source>
        <dbReference type="Proteomes" id="UP000807306"/>
    </source>
</evidence>
<evidence type="ECO:0000256" key="1">
    <source>
        <dbReference type="SAM" id="Phobius"/>
    </source>
</evidence>
<keyword evidence="3" id="KW-1185">Reference proteome</keyword>
<accession>A0A9P6EJG7</accession>
<keyword evidence="1" id="KW-0812">Transmembrane</keyword>